<dbReference type="AlphaFoldDB" id="W0DNQ8"/>
<dbReference type="InterPro" id="IPR036412">
    <property type="entry name" value="HAD-like_sf"/>
</dbReference>
<accession>W0DNQ8</accession>
<dbReference type="EMBL" id="CP007029">
    <property type="protein sequence ID" value="AHF00205.1"/>
    <property type="molecule type" value="Genomic_DNA"/>
</dbReference>
<dbReference type="STRING" id="713585.THITH_12490"/>
<evidence type="ECO:0000313" key="2">
    <source>
        <dbReference type="Proteomes" id="UP000005289"/>
    </source>
</evidence>
<dbReference type="InterPro" id="IPR023214">
    <property type="entry name" value="HAD_sf"/>
</dbReference>
<dbReference type="OrthoDB" id="9816564at2"/>
<evidence type="ECO:0008006" key="3">
    <source>
        <dbReference type="Google" id="ProtNLM"/>
    </source>
</evidence>
<reference evidence="1 2" key="1">
    <citation type="submission" date="2013-12" db="EMBL/GenBank/DDBJ databases">
        <authorList>
            <consortium name="DOE Joint Genome Institute"/>
            <person name="Muyzer G."/>
            <person name="Huntemann M."/>
            <person name="Han J."/>
            <person name="Chen A."/>
            <person name="Kyrpides N."/>
            <person name="Mavromatis K."/>
            <person name="Markowitz V."/>
            <person name="Palaniappan K."/>
            <person name="Ivanova N."/>
            <person name="Schaumberg A."/>
            <person name="Pati A."/>
            <person name="Liolios K."/>
            <person name="Nordberg H.P."/>
            <person name="Cantor M.N."/>
            <person name="Hua S.X."/>
            <person name="Woyke T."/>
        </authorList>
    </citation>
    <scope>NUCLEOTIDE SEQUENCE [LARGE SCALE GENOMIC DNA]</scope>
    <source>
        <strain evidence="1 2">ARh 1</strain>
    </source>
</reference>
<dbReference type="Gene3D" id="3.40.50.1000">
    <property type="entry name" value="HAD superfamily/HAD-like"/>
    <property type="match status" value="1"/>
</dbReference>
<proteinExistence type="predicted"/>
<sequence length="627" mass="71552">MNDLGPDVVPPAASGGLDHDMQAPAPEGIRLYSFDLFDTLVGRPLKRPYHVFDLVERSGVVSYRLPGMRLLGFRRWRILAERIARRFSDREDITVWDIYRVLAWWIRNPAQVARRELRLEQALLAPIPENVAVLLQRLDAGHSCCVITDMYLPVAFLKRIVRGIVGRDLPLFASSDLGLTKRSGALYRYVAQHYGLKFAEIEHCGDNAVSDGRVPEDLGIRTRRVPGRCMRDTSVSLLEYFAPRGLEDSTLAMLGYSLVGPVSVAFARYLKAETERQGLRKVFFCARDTYLIKEAFERMGGATESRYLRLSRRALYVPMFARQKDPERLFEGRVSAREFFERLDLQPPQELLGMRPSEHAGVFMKALERLNFGQCAQEEADILLEYLAREGFQGDVALVDLGWRGTLQESLEALVGDRCRIHGYYFGHIVPRNNRAGYYFDDCLPLQRLARVFQSLPVFEFLFTEPIHSVKRIRRSGGGFAFDYVDDEPRSQVLARHEIARGCRQFLDDFARVAPFLPAEGDWAARSLDRLIDRILARPDAVVITAFEGMGHAEGFGGSKYGDILRRDSFTLAGYRNSFWRSAYVRATPGPQGWLARVVHAMVYSRVGMYLIFKQRRLGVRLARLFD</sequence>
<dbReference type="KEGG" id="tti:THITH_12490"/>
<evidence type="ECO:0000313" key="1">
    <source>
        <dbReference type="EMBL" id="AHF00205.1"/>
    </source>
</evidence>
<keyword evidence="2" id="KW-1185">Reference proteome</keyword>
<protein>
    <recommendedName>
        <fullName evidence="3">Hydrolase</fullName>
    </recommendedName>
</protein>
<dbReference type="Proteomes" id="UP000005289">
    <property type="component" value="Chromosome"/>
</dbReference>
<name>W0DNQ8_9GAMM</name>
<gene>
    <name evidence="1" type="ORF">THITH_12490</name>
</gene>
<organism evidence="1 2">
    <name type="scientific">Thioalkalivibrio paradoxus ARh 1</name>
    <dbReference type="NCBI Taxonomy" id="713585"/>
    <lineage>
        <taxon>Bacteria</taxon>
        <taxon>Pseudomonadati</taxon>
        <taxon>Pseudomonadota</taxon>
        <taxon>Gammaproteobacteria</taxon>
        <taxon>Chromatiales</taxon>
        <taxon>Ectothiorhodospiraceae</taxon>
        <taxon>Thioalkalivibrio</taxon>
    </lineage>
</organism>
<dbReference type="SUPFAM" id="SSF56784">
    <property type="entry name" value="HAD-like"/>
    <property type="match status" value="1"/>
</dbReference>
<dbReference type="RefSeq" id="WP_006748396.1">
    <property type="nucleotide sequence ID" value="NZ_CP007029.1"/>
</dbReference>
<dbReference type="HOGENOM" id="CLU_017953_3_0_6"/>